<sequence length="399" mass="44663">MDPQWQWDEGRQMHCYYVPEEDAFHYQDGNVIPNDQPLHAQPRTGRNAPQRGSHPKGSNRSTMGSPYQSAPSPFLMDPQSTFQSDLSSVYEPASSSFPVDAQGMFQSDSYYAVNTSPMPRLRNRPSMHQGAIGPPFESPPEPYRLSTSSRGLSTSAQPSHLDPRFEVKNKPRKYFKKGRVFRTYWAEPGVDGHTDRATFNEPKFGEPVAAKIRWFLVVEAHHGHCLCVPITRHGGKATLKSGVNPRNYTALVPQGQKPAYLEGEEHFNRPLHIIVESDDEIDIASRVDFSKILTVEYNIKVATVGRIVPDDMKYVKTLLRRIALKDTNDSDDSGSGGEGADDDPGEDEENGKIQTSSTMSSFGLQRPGSSPMQRYLNEPPGITESLLAQEEQGNQRKRR</sequence>
<evidence type="ECO:0000313" key="3">
    <source>
        <dbReference type="EMBL" id="KAF2100859.1"/>
    </source>
</evidence>
<name>A0A9P4IH05_9PEZI</name>
<feature type="compositionally biased region" description="Low complexity" evidence="1">
    <location>
        <begin position="144"/>
        <end position="155"/>
    </location>
</feature>
<dbReference type="Pfam" id="PF20233">
    <property type="entry name" value="DUF6590"/>
    <property type="match status" value="1"/>
</dbReference>
<dbReference type="PANTHER" id="PTHR35391">
    <property type="entry name" value="C2H2-TYPE DOMAIN-CONTAINING PROTEIN-RELATED"/>
    <property type="match status" value="1"/>
</dbReference>
<dbReference type="OrthoDB" id="3559580at2759"/>
<comment type="caution">
    <text evidence="3">The sequence shown here is derived from an EMBL/GenBank/DDBJ whole genome shotgun (WGS) entry which is preliminary data.</text>
</comment>
<protein>
    <recommendedName>
        <fullName evidence="2">DUF6590 domain-containing protein</fullName>
    </recommendedName>
</protein>
<feature type="domain" description="DUF6590" evidence="2">
    <location>
        <begin position="172"/>
        <end position="315"/>
    </location>
</feature>
<evidence type="ECO:0000313" key="4">
    <source>
        <dbReference type="Proteomes" id="UP000799772"/>
    </source>
</evidence>
<dbReference type="Proteomes" id="UP000799772">
    <property type="component" value="Unassembled WGS sequence"/>
</dbReference>
<feature type="compositionally biased region" description="Polar residues" evidence="1">
    <location>
        <begin position="352"/>
        <end position="372"/>
    </location>
</feature>
<gene>
    <name evidence="3" type="ORF">NA57DRAFT_74458</name>
</gene>
<proteinExistence type="predicted"/>
<dbReference type="PANTHER" id="PTHR35391:SF5">
    <property type="entry name" value="DUF6590 DOMAIN-CONTAINING PROTEIN"/>
    <property type="match status" value="1"/>
</dbReference>
<reference evidence="3" key="1">
    <citation type="journal article" date="2020" name="Stud. Mycol.">
        <title>101 Dothideomycetes genomes: a test case for predicting lifestyles and emergence of pathogens.</title>
        <authorList>
            <person name="Haridas S."/>
            <person name="Albert R."/>
            <person name="Binder M."/>
            <person name="Bloem J."/>
            <person name="Labutti K."/>
            <person name="Salamov A."/>
            <person name="Andreopoulos B."/>
            <person name="Baker S."/>
            <person name="Barry K."/>
            <person name="Bills G."/>
            <person name="Bluhm B."/>
            <person name="Cannon C."/>
            <person name="Castanera R."/>
            <person name="Culley D."/>
            <person name="Daum C."/>
            <person name="Ezra D."/>
            <person name="Gonzalez J."/>
            <person name="Henrissat B."/>
            <person name="Kuo A."/>
            <person name="Liang C."/>
            <person name="Lipzen A."/>
            <person name="Lutzoni F."/>
            <person name="Magnuson J."/>
            <person name="Mondo S."/>
            <person name="Nolan M."/>
            <person name="Ohm R."/>
            <person name="Pangilinan J."/>
            <person name="Park H.-J."/>
            <person name="Ramirez L."/>
            <person name="Alfaro M."/>
            <person name="Sun H."/>
            <person name="Tritt A."/>
            <person name="Yoshinaga Y."/>
            <person name="Zwiers L.-H."/>
            <person name="Turgeon B."/>
            <person name="Goodwin S."/>
            <person name="Spatafora J."/>
            <person name="Crous P."/>
            <person name="Grigoriev I."/>
        </authorList>
    </citation>
    <scope>NUCLEOTIDE SEQUENCE</scope>
    <source>
        <strain evidence="3">CBS 133067</strain>
    </source>
</reference>
<dbReference type="AlphaFoldDB" id="A0A9P4IH05"/>
<feature type="compositionally biased region" description="Acidic residues" evidence="1">
    <location>
        <begin position="339"/>
        <end position="349"/>
    </location>
</feature>
<feature type="region of interest" description="Disordered" evidence="1">
    <location>
        <begin position="326"/>
        <end position="399"/>
    </location>
</feature>
<organism evidence="3 4">
    <name type="scientific">Rhizodiscina lignyota</name>
    <dbReference type="NCBI Taxonomy" id="1504668"/>
    <lineage>
        <taxon>Eukaryota</taxon>
        <taxon>Fungi</taxon>
        <taxon>Dikarya</taxon>
        <taxon>Ascomycota</taxon>
        <taxon>Pezizomycotina</taxon>
        <taxon>Dothideomycetes</taxon>
        <taxon>Pleosporomycetidae</taxon>
        <taxon>Aulographales</taxon>
        <taxon>Rhizodiscinaceae</taxon>
        <taxon>Rhizodiscina</taxon>
    </lineage>
</organism>
<accession>A0A9P4IH05</accession>
<feature type="compositionally biased region" description="Polar residues" evidence="1">
    <location>
        <begin position="78"/>
        <end position="95"/>
    </location>
</feature>
<dbReference type="EMBL" id="ML978124">
    <property type="protein sequence ID" value="KAF2100859.1"/>
    <property type="molecule type" value="Genomic_DNA"/>
</dbReference>
<feature type="compositionally biased region" description="Polar residues" evidence="1">
    <location>
        <begin position="56"/>
        <end position="71"/>
    </location>
</feature>
<feature type="region of interest" description="Disordered" evidence="1">
    <location>
        <begin position="116"/>
        <end position="163"/>
    </location>
</feature>
<evidence type="ECO:0000256" key="1">
    <source>
        <dbReference type="SAM" id="MobiDB-lite"/>
    </source>
</evidence>
<feature type="region of interest" description="Disordered" evidence="1">
    <location>
        <begin position="27"/>
        <end position="95"/>
    </location>
</feature>
<dbReference type="InterPro" id="IPR046497">
    <property type="entry name" value="DUF6590"/>
</dbReference>
<evidence type="ECO:0000259" key="2">
    <source>
        <dbReference type="Pfam" id="PF20233"/>
    </source>
</evidence>
<keyword evidence="4" id="KW-1185">Reference proteome</keyword>